<dbReference type="GO" id="GO:0008993">
    <property type="term" value="F:rhamnulokinase activity"/>
    <property type="evidence" value="ECO:0007669"/>
    <property type="project" value="UniProtKB-UniRule"/>
</dbReference>
<comment type="caution">
    <text evidence="12">The sequence shown here is derived from an EMBL/GenBank/DDBJ whole genome shotgun (WGS) entry which is preliminary data.</text>
</comment>
<feature type="disulfide bond" evidence="8">
    <location>
        <begin position="352"/>
        <end position="369"/>
    </location>
</feature>
<keyword evidence="3 8" id="KW-0547">Nucleotide-binding</keyword>
<evidence type="ECO:0000256" key="1">
    <source>
        <dbReference type="ARBA" id="ARBA00009156"/>
    </source>
</evidence>
<sequence>MRDYVAVDIGASSGRLVRGEMQDGRLSLQEIHRFDNGFHEHDGHCYWDIDHLYREILRGLQQARQLGIERCTLGIDTWAVDYVLLDGKGERIGEVYAYRDSRTLGAVPPVHAVHPFSRIYEKTGIQHLTFNTLYQLYAHDRMELAEAQDILLVPDYLYYLLSGRKMNELTNASTTALLNLKTRDYDPDLLELLGLPRSKFPSLTEPGTRLGAIKPELAQAYDLPECELIVAATHDTASAVLGVPASGASWAYLSSGTWSLIGVELQTPLATKEAMERNYTNEWGAYGTFRFLKNIMGMWLIQEVRKDYGKQHSYAELVKLAEAVPPFRSLIDSNDDRFLNPANMTEEIRRFCAATDQLVPDTPGEVARCIFDSLALSYDVYLKELERLTGQKPETLHIVGGGANNALLCQWTADVSGIPVAAGPTESTALGNLLVQMISSGAIRDIGEGRELIRRSFPIQTYVPRGLNTGRITEARRRFADLLAR</sequence>
<keyword evidence="7 8" id="KW-0684">Rhamnose metabolism</keyword>
<proteinExistence type="inferred from homology"/>
<evidence type="ECO:0000313" key="13">
    <source>
        <dbReference type="Proteomes" id="UP001139534"/>
    </source>
</evidence>
<dbReference type="EMBL" id="JALPRK010000010">
    <property type="protein sequence ID" value="MCK8488034.1"/>
    <property type="molecule type" value="Genomic_DNA"/>
</dbReference>
<dbReference type="Proteomes" id="UP001139534">
    <property type="component" value="Unassembled WGS sequence"/>
</dbReference>
<evidence type="ECO:0000256" key="2">
    <source>
        <dbReference type="ARBA" id="ARBA00022679"/>
    </source>
</evidence>
<evidence type="ECO:0000256" key="3">
    <source>
        <dbReference type="ARBA" id="ARBA00022741"/>
    </source>
</evidence>
<name>A0A9X1XZA4_9BACL</name>
<feature type="domain" description="Carbohydrate kinase FGGY N-terminal" evidence="10">
    <location>
        <begin position="4"/>
        <end position="242"/>
    </location>
</feature>
<keyword evidence="5 8" id="KW-0067">ATP-binding</keyword>
<evidence type="ECO:0000256" key="9">
    <source>
        <dbReference type="NCBIfam" id="TIGR02627"/>
    </source>
</evidence>
<dbReference type="GO" id="GO:0005524">
    <property type="term" value="F:ATP binding"/>
    <property type="evidence" value="ECO:0007669"/>
    <property type="project" value="UniProtKB-KW"/>
</dbReference>
<dbReference type="PANTHER" id="PTHR10196">
    <property type="entry name" value="SUGAR KINASE"/>
    <property type="match status" value="1"/>
</dbReference>
<feature type="binding site" evidence="8">
    <location>
        <position position="79"/>
    </location>
    <ligand>
        <name>substrate</name>
    </ligand>
</feature>
<feature type="binding site" evidence="8">
    <location>
        <begin position="11"/>
        <end position="15"/>
    </location>
    <ligand>
        <name>ATP</name>
        <dbReference type="ChEBI" id="CHEBI:30616"/>
    </ligand>
</feature>
<dbReference type="Gene3D" id="3.30.420.40">
    <property type="match status" value="2"/>
</dbReference>
<dbReference type="PANTHER" id="PTHR10196:SF93">
    <property type="entry name" value="L-RHAMNULOKINASE"/>
    <property type="match status" value="1"/>
</dbReference>
<dbReference type="GO" id="GO:0006071">
    <property type="term" value="P:glycerol metabolic process"/>
    <property type="evidence" value="ECO:0007669"/>
    <property type="project" value="TreeGrafter"/>
</dbReference>
<feature type="binding site" evidence="8">
    <location>
        <position position="302"/>
    </location>
    <ligand>
        <name>ATP</name>
        <dbReference type="ChEBI" id="CHEBI:30616"/>
    </ligand>
</feature>
<dbReference type="GO" id="GO:0004370">
    <property type="term" value="F:glycerol kinase activity"/>
    <property type="evidence" value="ECO:0007669"/>
    <property type="project" value="TreeGrafter"/>
</dbReference>
<evidence type="ECO:0000256" key="6">
    <source>
        <dbReference type="ARBA" id="ARBA00023157"/>
    </source>
</evidence>
<dbReference type="RefSeq" id="WP_248552106.1">
    <property type="nucleotide sequence ID" value="NZ_JALPRK010000010.1"/>
</dbReference>
<accession>A0A9X1XZA4</accession>
<evidence type="ECO:0000259" key="11">
    <source>
        <dbReference type="Pfam" id="PF02782"/>
    </source>
</evidence>
<feature type="binding site" evidence="8">
    <location>
        <position position="401"/>
    </location>
    <ligand>
        <name>ATP</name>
        <dbReference type="ChEBI" id="CHEBI:30616"/>
    </ligand>
</feature>
<dbReference type="SUPFAM" id="SSF53067">
    <property type="entry name" value="Actin-like ATPase domain"/>
    <property type="match status" value="2"/>
</dbReference>
<feature type="domain" description="Carbohydrate kinase FGGY C-terminal" evidence="11">
    <location>
        <begin position="251"/>
        <end position="439"/>
    </location>
</feature>
<keyword evidence="6 8" id="KW-1015">Disulfide bond</keyword>
<feature type="active site" description="Proton acceptor" evidence="8">
    <location>
        <position position="235"/>
    </location>
</feature>
<comment type="similarity">
    <text evidence="8">Belongs to the rhamnulokinase family.</text>
</comment>
<evidence type="ECO:0000256" key="7">
    <source>
        <dbReference type="ARBA" id="ARBA00023308"/>
    </source>
</evidence>
<dbReference type="InterPro" id="IPR018485">
    <property type="entry name" value="FGGY_C"/>
</dbReference>
<comment type="caution">
    <text evidence="8">Lacks conserved residue(s) required for the propagation of feature annotation.</text>
</comment>
<dbReference type="NCBIfam" id="TIGR02627">
    <property type="entry name" value="rhamnulo_kin"/>
    <property type="match status" value="1"/>
</dbReference>
<evidence type="ECO:0000259" key="10">
    <source>
        <dbReference type="Pfam" id="PF00370"/>
    </source>
</evidence>
<organism evidence="12 13">
    <name type="scientific">Paenibacillus mellifer</name>
    <dbReference type="NCBI Taxonomy" id="2937794"/>
    <lineage>
        <taxon>Bacteria</taxon>
        <taxon>Bacillati</taxon>
        <taxon>Bacillota</taxon>
        <taxon>Bacilli</taxon>
        <taxon>Bacillales</taxon>
        <taxon>Paenibacillaceae</taxon>
        <taxon>Paenibacillus</taxon>
    </lineage>
</organism>
<comment type="cofactor">
    <cofactor evidence="8">
        <name>Mg(2+)</name>
        <dbReference type="ChEBI" id="CHEBI:18420"/>
    </cofactor>
</comment>
<feature type="binding site" evidence="8">
    <location>
        <begin position="234"/>
        <end position="236"/>
    </location>
    <ligand>
        <name>substrate</name>
    </ligand>
</feature>
<comment type="similarity">
    <text evidence="1">Belongs to the FGGY kinase family.</text>
</comment>
<dbReference type="HAMAP" id="MF_01535">
    <property type="entry name" value="Rhamnulokinase"/>
    <property type="match status" value="1"/>
</dbReference>
<protein>
    <recommendedName>
        <fullName evidence="8 9">Rhamnulokinase</fullName>
        <shortName evidence="8">RhaB</shortName>
        <ecNumber evidence="8 9">2.7.1.5</ecNumber>
    </recommendedName>
    <alternativeName>
        <fullName evidence="8">ATP:L-rhamnulose phosphotransferase</fullName>
    </alternativeName>
    <alternativeName>
        <fullName evidence="8">L-rhamnulose 1-kinase</fullName>
    </alternativeName>
    <alternativeName>
        <fullName evidence="8">Rhamnulose kinase</fullName>
    </alternativeName>
</protein>
<feature type="binding site" evidence="8">
    <location>
        <position position="294"/>
    </location>
    <ligand>
        <name>substrate</name>
    </ligand>
</feature>
<evidence type="ECO:0000256" key="5">
    <source>
        <dbReference type="ARBA" id="ARBA00022840"/>
    </source>
</evidence>
<keyword evidence="4 8" id="KW-0418">Kinase</keyword>
<comment type="catalytic activity">
    <reaction evidence="8">
        <text>L-rhamnulose + ATP = L-rhamnulose 1-phosphate + ADP + H(+)</text>
        <dbReference type="Rhea" id="RHEA:20117"/>
        <dbReference type="ChEBI" id="CHEBI:15378"/>
        <dbReference type="ChEBI" id="CHEBI:17897"/>
        <dbReference type="ChEBI" id="CHEBI:30616"/>
        <dbReference type="ChEBI" id="CHEBI:58313"/>
        <dbReference type="ChEBI" id="CHEBI:456216"/>
        <dbReference type="EC" id="2.7.1.5"/>
    </reaction>
</comment>
<dbReference type="GO" id="GO:0019301">
    <property type="term" value="P:rhamnose catabolic process"/>
    <property type="evidence" value="ECO:0007669"/>
    <property type="project" value="UniProtKB-UniRule"/>
</dbReference>
<reference evidence="12" key="1">
    <citation type="submission" date="2022-04" db="EMBL/GenBank/DDBJ databases">
        <authorList>
            <person name="Seo M.-J."/>
        </authorList>
    </citation>
    <scope>NUCLEOTIDE SEQUENCE</scope>
    <source>
        <strain evidence="12">MBLB2552</strain>
    </source>
</reference>
<evidence type="ECO:0000256" key="4">
    <source>
        <dbReference type="ARBA" id="ARBA00022777"/>
    </source>
</evidence>
<feature type="binding site" evidence="8">
    <location>
        <position position="257"/>
    </location>
    <ligand>
        <name>ATP</name>
        <dbReference type="ChEBI" id="CHEBI:30616"/>
    </ligand>
</feature>
<dbReference type="InterPro" id="IPR018484">
    <property type="entry name" value="FGGY_N"/>
</dbReference>
<keyword evidence="8" id="KW-0460">Magnesium</keyword>
<dbReference type="InterPro" id="IPR013449">
    <property type="entry name" value="Rhamnulokinase"/>
</dbReference>
<dbReference type="EC" id="2.7.1.5" evidence="8 9"/>
<dbReference type="Pfam" id="PF02782">
    <property type="entry name" value="FGGY_C"/>
    <property type="match status" value="1"/>
</dbReference>
<keyword evidence="13" id="KW-1185">Reference proteome</keyword>
<comment type="function">
    <text evidence="8">Involved in the catabolism of L-rhamnose (6-deoxy-L-mannose). Catalyzes the transfer of the gamma-phosphate group from ATP to the 1-hydroxyl group of L-rhamnulose to yield L-rhamnulose 1-phosphate.</text>
</comment>
<dbReference type="Pfam" id="PF00370">
    <property type="entry name" value="FGGY_N"/>
    <property type="match status" value="1"/>
</dbReference>
<dbReference type="CDD" id="cd07771">
    <property type="entry name" value="ASKHA_NBD_FGGY_RhaB-like"/>
    <property type="match status" value="1"/>
</dbReference>
<dbReference type="InterPro" id="IPR043129">
    <property type="entry name" value="ATPase_NBD"/>
</dbReference>
<gene>
    <name evidence="8 12" type="primary">rhaB</name>
    <name evidence="12" type="ORF">M0651_12705</name>
</gene>
<comment type="pathway">
    <text evidence="8">Carbohydrate degradation; L-rhamnose degradation; glycerone phosphate from L-rhamnose: step 2/3.</text>
</comment>
<dbReference type="AlphaFoldDB" id="A0A9X1XZA4"/>
<evidence type="ECO:0000256" key="8">
    <source>
        <dbReference type="HAMAP-Rule" id="MF_01535"/>
    </source>
</evidence>
<dbReference type="GO" id="GO:0005829">
    <property type="term" value="C:cytosol"/>
    <property type="evidence" value="ECO:0007669"/>
    <property type="project" value="TreeGrafter"/>
</dbReference>
<evidence type="ECO:0000313" key="12">
    <source>
        <dbReference type="EMBL" id="MCK8488034.1"/>
    </source>
</evidence>
<keyword evidence="2 8" id="KW-0808">Transferase</keyword>